<protein>
    <submittedName>
        <fullName evidence="3">Uncharacterized protein</fullName>
    </submittedName>
</protein>
<keyword evidence="2" id="KW-0472">Membrane</keyword>
<dbReference type="KEGG" id="spr:spr1478"/>
<dbReference type="PIR" id="E98056">
    <property type="entry name" value="E98056"/>
</dbReference>
<organism evidence="3 4">
    <name type="scientific">Streptococcus pneumoniae (strain ATCC BAA-255 / R6)</name>
    <dbReference type="NCBI Taxonomy" id="171101"/>
    <lineage>
        <taxon>Bacteria</taxon>
        <taxon>Bacillati</taxon>
        <taxon>Bacillota</taxon>
        <taxon>Bacilli</taxon>
        <taxon>Lactobacillales</taxon>
        <taxon>Streptococcaceae</taxon>
        <taxon>Streptococcus</taxon>
    </lineage>
</organism>
<dbReference type="EMBL" id="AE007317">
    <property type="protein sequence ID" value="AAL00282.1"/>
    <property type="molecule type" value="Genomic_DNA"/>
</dbReference>
<sequence length="64" mass="7481">MEFASSSPFYEATLPLLFFFYYYTLFSCNVNRYHFSTSRLTPDRNPLSEPILSKIPDDEYGGSH</sequence>
<proteinExistence type="predicted"/>
<keyword evidence="2" id="KW-0812">Transmembrane</keyword>
<keyword evidence="2" id="KW-1133">Transmembrane helix</keyword>
<accession>Q8CYH4</accession>
<evidence type="ECO:0000256" key="1">
    <source>
        <dbReference type="SAM" id="MobiDB-lite"/>
    </source>
</evidence>
<dbReference type="AlphaFoldDB" id="Q8CYH4"/>
<name>Q8CYH4_STRR6</name>
<feature type="region of interest" description="Disordered" evidence="1">
    <location>
        <begin position="39"/>
        <end position="64"/>
    </location>
</feature>
<evidence type="ECO:0000256" key="2">
    <source>
        <dbReference type="SAM" id="Phobius"/>
    </source>
</evidence>
<dbReference type="HOGENOM" id="CLU_2866013_0_0_9"/>
<gene>
    <name evidence="3" type="ordered locus">spr1478</name>
</gene>
<feature type="transmembrane region" description="Helical" evidence="2">
    <location>
        <begin position="12"/>
        <end position="30"/>
    </location>
</feature>
<keyword evidence="4" id="KW-1185">Reference proteome</keyword>
<dbReference type="Proteomes" id="UP000000586">
    <property type="component" value="Chromosome"/>
</dbReference>
<evidence type="ECO:0000313" key="4">
    <source>
        <dbReference type="Proteomes" id="UP000000586"/>
    </source>
</evidence>
<evidence type="ECO:0000313" key="3">
    <source>
        <dbReference type="EMBL" id="AAL00282.1"/>
    </source>
</evidence>
<reference evidence="3 4" key="1">
    <citation type="journal article" date="2001" name="J. Bacteriol.">
        <title>Genome of the bacterium Streptococcus pneumoniae strain R6.</title>
        <authorList>
            <person name="Hoskins J.A."/>
            <person name="Alborn W.Jr."/>
            <person name="Arnold J."/>
            <person name="Blaszczak L."/>
            <person name="Burgett S."/>
            <person name="DeHoff B.S."/>
            <person name="Estrem S."/>
            <person name="Fritz L."/>
            <person name="Fu D.-J."/>
            <person name="Fuller W."/>
            <person name="Geringer C."/>
            <person name="Gilmour R."/>
            <person name="Glass J.S."/>
            <person name="Khoja H."/>
            <person name="Kraft A."/>
            <person name="LaGace R."/>
            <person name="LeBlanc D.J."/>
            <person name="Lee L.N."/>
            <person name="Lefkowitz E.J."/>
            <person name="Lu J."/>
            <person name="Matsushima P."/>
            <person name="McAhren S."/>
            <person name="McHenney M."/>
            <person name="McLeaster K."/>
            <person name="Mundy C."/>
            <person name="Nicas T.I."/>
            <person name="Norris F.H."/>
            <person name="O'Gara M."/>
            <person name="Peery R."/>
            <person name="Robertson G.T."/>
            <person name="Rockey P."/>
            <person name="Sun P.-M."/>
            <person name="Winkler M.E."/>
            <person name="Yang Y."/>
            <person name="Young-Bellido M."/>
            <person name="Zhao G."/>
            <person name="Zook C."/>
            <person name="Baltz R.H."/>
            <person name="Jaskunas S.Richard."/>
            <person name="Rosteck P.R.Jr."/>
            <person name="Skatrud P.L."/>
            <person name="Glass J.I."/>
        </authorList>
    </citation>
    <scope>NUCLEOTIDE SEQUENCE [LARGE SCALE GENOMIC DNA]</scope>
    <source>
        <strain evidence="4">ATCC BAA-255 / R6</strain>
    </source>
</reference>